<dbReference type="Proteomes" id="UP001203880">
    <property type="component" value="Unassembled WGS sequence"/>
</dbReference>
<reference evidence="1" key="1">
    <citation type="submission" date="2022-05" db="EMBL/GenBank/DDBJ databases">
        <authorList>
            <person name="Park J.-S."/>
        </authorList>
    </citation>
    <scope>NUCLEOTIDE SEQUENCE</scope>
    <source>
        <strain evidence="1">2012CJ41-6</strain>
    </source>
</reference>
<accession>A0ABT0Q7W5</accession>
<evidence type="ECO:0000313" key="1">
    <source>
        <dbReference type="EMBL" id="MCL6285969.1"/>
    </source>
</evidence>
<keyword evidence="2" id="KW-1185">Reference proteome</keyword>
<dbReference type="EMBL" id="JAMFMB010000045">
    <property type="protein sequence ID" value="MCL6285969.1"/>
    <property type="molecule type" value="Genomic_DNA"/>
</dbReference>
<dbReference type="RefSeq" id="WP_249713267.1">
    <property type="nucleotide sequence ID" value="NZ_JAMFMB010000045.1"/>
</dbReference>
<comment type="caution">
    <text evidence="1">The sequence shown here is derived from an EMBL/GenBank/DDBJ whole genome shotgun (WGS) entry which is preliminary data.</text>
</comment>
<protein>
    <submittedName>
        <fullName evidence="1">Uncharacterized protein</fullName>
    </submittedName>
</protein>
<gene>
    <name evidence="1" type="ORF">M3P21_20845</name>
</gene>
<organism evidence="1 2">
    <name type="scientific">Ruegeria spongiae</name>
    <dbReference type="NCBI Taxonomy" id="2942209"/>
    <lineage>
        <taxon>Bacteria</taxon>
        <taxon>Pseudomonadati</taxon>
        <taxon>Pseudomonadota</taxon>
        <taxon>Alphaproteobacteria</taxon>
        <taxon>Rhodobacterales</taxon>
        <taxon>Roseobacteraceae</taxon>
        <taxon>Ruegeria</taxon>
    </lineage>
</organism>
<proteinExistence type="predicted"/>
<sequence length="222" mass="24139">MAKRLHAMLDLESDTVMADSRDLHDLVDRIQSAAGPVASVSVPLNLITEAADALYRTRTLVATSLHGADWSQIEGAVSNGIGEIEIDGSSDLDAKAIVALAQRRNVKFRVDGNDDILKEITTWSKVGVRFAVIDQENPIIPDILKKISNDGLKIGLKFRGCSSFEDCCNLYESVAELISEGWIWPGSVRFSAGPSVQDQIVEHLRSTDLSRPQGCGVRPNPV</sequence>
<name>A0ABT0Q7W5_9RHOB</name>
<evidence type="ECO:0000313" key="2">
    <source>
        <dbReference type="Proteomes" id="UP001203880"/>
    </source>
</evidence>